<name>A0A5R9GLQ7_9PROT</name>
<dbReference type="Gene3D" id="2.50.20.10">
    <property type="entry name" value="Lipoprotein localisation LolA/LolB/LppX"/>
    <property type="match status" value="1"/>
</dbReference>
<keyword evidence="1" id="KW-0732">Signal</keyword>
<evidence type="ECO:0000259" key="2">
    <source>
        <dbReference type="Pfam" id="PF17131"/>
    </source>
</evidence>
<evidence type="ECO:0000256" key="1">
    <source>
        <dbReference type="SAM" id="SignalP"/>
    </source>
</evidence>
<reference evidence="3 4" key="1">
    <citation type="journal article" date="2019" name="Appl. Environ. Microbiol.">
        <title>Environmental Evidence and Genomic Insight of Iron-oxidizing Bacteria Preference Towards More Corrosion Resistant Stainless Steel at Higher Salinities.</title>
        <authorList>
            <person name="Garrison C.E."/>
            <person name="Price K.A."/>
            <person name="Field E.K."/>
        </authorList>
    </citation>
    <scope>NUCLEOTIDE SEQUENCE [LARGE SCALE GENOMIC DNA]</scope>
    <source>
        <strain evidence="3 4">P3</strain>
    </source>
</reference>
<dbReference type="PROSITE" id="PS51257">
    <property type="entry name" value="PROKAR_LIPOPROTEIN"/>
    <property type="match status" value="1"/>
</dbReference>
<protein>
    <submittedName>
        <fullName evidence="3">Outer membrane lipoprotein-sorting protein</fullName>
    </submittedName>
</protein>
<dbReference type="Pfam" id="PF17131">
    <property type="entry name" value="LolA_like"/>
    <property type="match status" value="1"/>
</dbReference>
<accession>A0A5R9GLQ7</accession>
<organism evidence="3 4">
    <name type="scientific">Mariprofundus erugo</name>
    <dbReference type="NCBI Taxonomy" id="2528639"/>
    <lineage>
        <taxon>Bacteria</taxon>
        <taxon>Pseudomonadati</taxon>
        <taxon>Pseudomonadota</taxon>
        <taxon>Candidatius Mariprofundia</taxon>
        <taxon>Mariprofundales</taxon>
        <taxon>Mariprofundaceae</taxon>
        <taxon>Mariprofundus</taxon>
    </lineage>
</organism>
<evidence type="ECO:0000313" key="3">
    <source>
        <dbReference type="EMBL" id="TLS67351.1"/>
    </source>
</evidence>
<dbReference type="CDD" id="cd16329">
    <property type="entry name" value="LolA_like"/>
    <property type="match status" value="1"/>
</dbReference>
<dbReference type="AlphaFoldDB" id="A0A5R9GLQ7"/>
<sequence length="260" mass="30075">MSMRLFIAHVVIVLVLVGHAGAACAGGQFSDADARALVEKVQQLLRSDTSMARYTMRIETPEWQREMRMDTWDDRVHKRFFIRILSPAKDRDTTWLKDGANLWMYLPRLERDIRIPPSMMLSNWMGSDFTNDDLVKMESVVDDYSHHLIARDERAYTIESIPLPDAPVVWGKIVHRISLDGMPLSDDYFDEHGVHIRRLLFDQVREMGGRKIPSRWTMQPLDEAGELQGKQTVMIVESVSFDVRLDDAVFSRANLRRSAR</sequence>
<dbReference type="EMBL" id="VBRY01000006">
    <property type="protein sequence ID" value="TLS67351.1"/>
    <property type="molecule type" value="Genomic_DNA"/>
</dbReference>
<keyword evidence="3" id="KW-0449">Lipoprotein</keyword>
<feature type="signal peptide" evidence="1">
    <location>
        <begin position="1"/>
        <end position="25"/>
    </location>
</feature>
<gene>
    <name evidence="3" type="ORF">FEF65_07960</name>
</gene>
<comment type="caution">
    <text evidence="3">The sequence shown here is derived from an EMBL/GenBank/DDBJ whole genome shotgun (WGS) entry which is preliminary data.</text>
</comment>
<keyword evidence="4" id="KW-1185">Reference proteome</keyword>
<dbReference type="Proteomes" id="UP000306585">
    <property type="component" value="Unassembled WGS sequence"/>
</dbReference>
<feature type="domain" description="Uncharacterized protein TP-0789" evidence="2">
    <location>
        <begin position="78"/>
        <end position="257"/>
    </location>
</feature>
<dbReference type="InterPro" id="IPR033399">
    <property type="entry name" value="TP_0789-like"/>
</dbReference>
<proteinExistence type="predicted"/>
<feature type="chain" id="PRO_5024433067" evidence="1">
    <location>
        <begin position="26"/>
        <end position="260"/>
    </location>
</feature>
<dbReference type="RefSeq" id="WP_138239267.1">
    <property type="nucleotide sequence ID" value="NZ_VBRY01000006.1"/>
</dbReference>
<evidence type="ECO:0000313" key="4">
    <source>
        <dbReference type="Proteomes" id="UP000306585"/>
    </source>
</evidence>